<evidence type="ECO:0000313" key="2">
    <source>
        <dbReference type="Proteomes" id="UP000299102"/>
    </source>
</evidence>
<name>A0A4C1XZ26_EUMVA</name>
<proteinExistence type="predicted"/>
<keyword evidence="2" id="KW-1185">Reference proteome</keyword>
<gene>
    <name evidence="1" type="ORF">EVAR_56815_1</name>
</gene>
<dbReference type="AlphaFoldDB" id="A0A4C1XZ26"/>
<reference evidence="1 2" key="1">
    <citation type="journal article" date="2019" name="Commun. Biol.">
        <title>The bagworm genome reveals a unique fibroin gene that provides high tensile strength.</title>
        <authorList>
            <person name="Kono N."/>
            <person name="Nakamura H."/>
            <person name="Ohtoshi R."/>
            <person name="Tomita M."/>
            <person name="Numata K."/>
            <person name="Arakawa K."/>
        </authorList>
    </citation>
    <scope>NUCLEOTIDE SEQUENCE [LARGE SCALE GENOMIC DNA]</scope>
</reference>
<evidence type="ECO:0000313" key="1">
    <source>
        <dbReference type="EMBL" id="GBP69271.1"/>
    </source>
</evidence>
<accession>A0A4C1XZ26</accession>
<dbReference type="Proteomes" id="UP000299102">
    <property type="component" value="Unassembled WGS sequence"/>
</dbReference>
<comment type="caution">
    <text evidence="1">The sequence shown here is derived from an EMBL/GenBank/DDBJ whole genome shotgun (WGS) entry which is preliminary data.</text>
</comment>
<dbReference type="EMBL" id="BGZK01001035">
    <property type="protein sequence ID" value="GBP69271.1"/>
    <property type="molecule type" value="Genomic_DNA"/>
</dbReference>
<organism evidence="1 2">
    <name type="scientific">Eumeta variegata</name>
    <name type="common">Bagworm moth</name>
    <name type="synonym">Eumeta japonica</name>
    <dbReference type="NCBI Taxonomy" id="151549"/>
    <lineage>
        <taxon>Eukaryota</taxon>
        <taxon>Metazoa</taxon>
        <taxon>Ecdysozoa</taxon>
        <taxon>Arthropoda</taxon>
        <taxon>Hexapoda</taxon>
        <taxon>Insecta</taxon>
        <taxon>Pterygota</taxon>
        <taxon>Neoptera</taxon>
        <taxon>Endopterygota</taxon>
        <taxon>Lepidoptera</taxon>
        <taxon>Glossata</taxon>
        <taxon>Ditrysia</taxon>
        <taxon>Tineoidea</taxon>
        <taxon>Psychidae</taxon>
        <taxon>Oiketicinae</taxon>
        <taxon>Eumeta</taxon>
    </lineage>
</organism>
<protein>
    <submittedName>
        <fullName evidence="1">Uncharacterized protein</fullName>
    </submittedName>
</protein>
<sequence>MWRVRAAVTVTSGRMLVFAPPSSKRPVAEAKLKARRGAESRAERGTKIANITRVQLKYRTRSATNSVHQNRNLVP</sequence>